<reference evidence="4" key="1">
    <citation type="journal article" date="2019" name="Int. J. Syst. Evol. Microbiol.">
        <title>The Global Catalogue of Microorganisms (GCM) 10K type strain sequencing project: providing services to taxonomists for standard genome sequencing and annotation.</title>
        <authorList>
            <consortium name="The Broad Institute Genomics Platform"/>
            <consortium name="The Broad Institute Genome Sequencing Center for Infectious Disease"/>
            <person name="Wu L."/>
            <person name="Ma J."/>
        </authorList>
    </citation>
    <scope>NUCLEOTIDE SEQUENCE [LARGE SCALE GENOMIC DNA]</scope>
    <source>
        <strain evidence="4">KCTC 42143</strain>
    </source>
</reference>
<sequence length="159" mass="18622">MLAEIKQQNNKTVVELNRDFPYPIETVWQMLTDNAYLAKWFNELRIESLSEGGKIVFDLGNGHFEEMTITQVKVPTILTFTWDKELVSFQLNETAESSTHLVFKEFVDTVTEHTPRDIAGWHVCLDVIRALLEGKTDVTHEKKQWESLYPKYKELFQIQ</sequence>
<dbReference type="Pfam" id="PF08327">
    <property type="entry name" value="AHSA1"/>
    <property type="match status" value="1"/>
</dbReference>
<evidence type="ECO:0000259" key="2">
    <source>
        <dbReference type="Pfam" id="PF08327"/>
    </source>
</evidence>
<protein>
    <submittedName>
        <fullName evidence="3">SRPBCC family protein</fullName>
    </submittedName>
</protein>
<dbReference type="Gene3D" id="3.30.530.20">
    <property type="match status" value="1"/>
</dbReference>
<evidence type="ECO:0000256" key="1">
    <source>
        <dbReference type="ARBA" id="ARBA00006817"/>
    </source>
</evidence>
<dbReference type="Proteomes" id="UP001597285">
    <property type="component" value="Unassembled WGS sequence"/>
</dbReference>
<proteinExistence type="inferred from homology"/>
<comment type="caution">
    <text evidence="3">The sequence shown here is derived from an EMBL/GenBank/DDBJ whole genome shotgun (WGS) entry which is preliminary data.</text>
</comment>
<name>A0ABW4NLZ5_9LACT</name>
<gene>
    <name evidence="3" type="ORF">ACFSBK_04955</name>
</gene>
<dbReference type="EMBL" id="JBHUFF010000009">
    <property type="protein sequence ID" value="MFD1799209.1"/>
    <property type="molecule type" value="Genomic_DNA"/>
</dbReference>
<dbReference type="RefSeq" id="WP_058920242.1">
    <property type="nucleotide sequence ID" value="NZ_JBHSQC010000004.1"/>
</dbReference>
<dbReference type="InterPro" id="IPR023393">
    <property type="entry name" value="START-like_dom_sf"/>
</dbReference>
<evidence type="ECO:0000313" key="3">
    <source>
        <dbReference type="EMBL" id="MFD1799209.1"/>
    </source>
</evidence>
<evidence type="ECO:0000313" key="4">
    <source>
        <dbReference type="Proteomes" id="UP001597285"/>
    </source>
</evidence>
<keyword evidence="4" id="KW-1185">Reference proteome</keyword>
<accession>A0ABW4NLZ5</accession>
<organism evidence="3 4">
    <name type="scientific">Carnobacterium antarcticum</name>
    <dbReference type="NCBI Taxonomy" id="2126436"/>
    <lineage>
        <taxon>Bacteria</taxon>
        <taxon>Bacillati</taxon>
        <taxon>Bacillota</taxon>
        <taxon>Bacilli</taxon>
        <taxon>Lactobacillales</taxon>
        <taxon>Carnobacteriaceae</taxon>
        <taxon>Carnobacterium</taxon>
    </lineage>
</organism>
<feature type="domain" description="Activator of Hsp90 ATPase homologue 1/2-like C-terminal" evidence="2">
    <location>
        <begin position="22"/>
        <end position="133"/>
    </location>
</feature>
<dbReference type="SUPFAM" id="SSF55961">
    <property type="entry name" value="Bet v1-like"/>
    <property type="match status" value="1"/>
</dbReference>
<dbReference type="InterPro" id="IPR013538">
    <property type="entry name" value="ASHA1/2-like_C"/>
</dbReference>
<dbReference type="CDD" id="cd08899">
    <property type="entry name" value="SRPBCC_CalC_Aha1-like_6"/>
    <property type="match status" value="1"/>
</dbReference>
<comment type="similarity">
    <text evidence="1">Belongs to the AHA1 family.</text>
</comment>